<dbReference type="InterPro" id="IPR002035">
    <property type="entry name" value="VWF_A"/>
</dbReference>
<gene>
    <name evidence="5" type="ORF">LUZ62_058483</name>
</gene>
<dbReference type="InterPro" id="IPR032838">
    <property type="entry name" value="Vwaint_dom"/>
</dbReference>
<dbReference type="Proteomes" id="UP001140206">
    <property type="component" value="Chromosome 3"/>
</dbReference>
<keyword evidence="1" id="KW-0862">Zinc</keyword>
<dbReference type="PROSITE" id="PS50089">
    <property type="entry name" value="ZF_RING_2"/>
    <property type="match status" value="1"/>
</dbReference>
<dbReference type="EMBL" id="JAMFTS010000003">
    <property type="protein sequence ID" value="KAJ4774226.1"/>
    <property type="molecule type" value="Genomic_DNA"/>
</dbReference>
<dbReference type="PROSITE" id="PS50234">
    <property type="entry name" value="VWFA"/>
    <property type="match status" value="1"/>
</dbReference>
<dbReference type="CDD" id="cd01466">
    <property type="entry name" value="vWA_C3HC4_type"/>
    <property type="match status" value="1"/>
</dbReference>
<dbReference type="InterPro" id="IPR051266">
    <property type="entry name" value="CLCR"/>
</dbReference>
<keyword evidence="1" id="KW-0863">Zinc-finger</keyword>
<feature type="region of interest" description="Disordered" evidence="2">
    <location>
        <begin position="542"/>
        <end position="603"/>
    </location>
</feature>
<evidence type="ECO:0000259" key="3">
    <source>
        <dbReference type="PROSITE" id="PS50089"/>
    </source>
</evidence>
<dbReference type="InterPro" id="IPR013083">
    <property type="entry name" value="Znf_RING/FYVE/PHD"/>
</dbReference>
<evidence type="ECO:0000313" key="6">
    <source>
        <dbReference type="Proteomes" id="UP001140206"/>
    </source>
</evidence>
<dbReference type="AlphaFoldDB" id="A0AAV8E5A1"/>
<keyword evidence="6" id="KW-1185">Reference proteome</keyword>
<dbReference type="Pfam" id="PF14624">
    <property type="entry name" value="Vwaint"/>
    <property type="match status" value="1"/>
</dbReference>
<comment type="caution">
    <text evidence="5">The sequence shown here is derived from an EMBL/GenBank/DDBJ whole genome shotgun (WGS) entry which is preliminary data.</text>
</comment>
<feature type="compositionally biased region" description="Polar residues" evidence="2">
    <location>
        <begin position="549"/>
        <end position="558"/>
    </location>
</feature>
<sequence length="630" mass="68129">METQENTCAICLNSTNTGGRQALFTAECSHTFHFQCITSNVAHGNLVCPLCKAQWKELPFGTPHNPIPSPRGTQIRAPFFPGHEPQVFNDDDPVDSPPQAQLVDMPQQIPTTGTMELKTFTEYPAVAKSLSKDDFGIVIHLKAPGTASEITDSARAPLDLVTVLDVSGSMAGAKLNLLKQAMNFVIQNLGPADRLSIISFSSRARRLIRLTRMSNEGMQQALDAVNSLTAGGGTNIAEGLKKGAKVLEERQYKNPVNSIILLSDGQDTYTVFSHSSQGSGSNYDCLLPPSILHPSGRPIPIHTFGFGSDHDSLAMHRIAEASGGTFSFIEDASCIQDAFAQCIGGLLSVVAQETHITLESANRGVKISGIKSGSYESCVENGGLNGSIDVGDLYADEQRSFLFYVNVPRSGMEGTTKLIKVNMTYRDAATASAMELGEQEVSIERPETVENNQICIEVEREKVRIQATENMVAARAAAERGEMRDAVEILESWQRTMETSEAARVGDPSCGMLQQEIKEMGRRMSSRECYAKSGRAYALAGISAHSRQRATTRSSISSVEPDLRVLGSSGPSDSHSSGYGAEGKELPSFRSLAPSAPSAPSLNYQTPAMRIMLQKSQSSWLEPSRRDKLP</sequence>
<feature type="compositionally biased region" description="Low complexity" evidence="2">
    <location>
        <begin position="567"/>
        <end position="579"/>
    </location>
</feature>
<feature type="compositionally biased region" description="Low complexity" evidence="2">
    <location>
        <begin position="588"/>
        <end position="602"/>
    </location>
</feature>
<reference evidence="5" key="1">
    <citation type="submission" date="2022-08" db="EMBL/GenBank/DDBJ databases">
        <authorList>
            <person name="Marques A."/>
        </authorList>
    </citation>
    <scope>NUCLEOTIDE SEQUENCE</scope>
    <source>
        <strain evidence="5">RhyPub2mFocal</strain>
        <tissue evidence="5">Leaves</tissue>
    </source>
</reference>
<dbReference type="CDD" id="cd23114">
    <property type="entry name" value="RING-H2_WAVH2"/>
    <property type="match status" value="1"/>
</dbReference>
<proteinExistence type="predicted"/>
<feature type="domain" description="RING-type" evidence="3">
    <location>
        <begin position="8"/>
        <end position="52"/>
    </location>
</feature>
<feature type="domain" description="VWFA" evidence="4">
    <location>
        <begin position="159"/>
        <end position="343"/>
    </location>
</feature>
<dbReference type="SUPFAM" id="SSF53300">
    <property type="entry name" value="vWA-like"/>
    <property type="match status" value="1"/>
</dbReference>
<dbReference type="PANTHER" id="PTHR10579:SF167">
    <property type="entry name" value="OS02G0619600 PROTEIN"/>
    <property type="match status" value="1"/>
</dbReference>
<evidence type="ECO:0000256" key="2">
    <source>
        <dbReference type="SAM" id="MobiDB-lite"/>
    </source>
</evidence>
<keyword evidence="1" id="KW-0479">Metal-binding</keyword>
<evidence type="ECO:0000256" key="1">
    <source>
        <dbReference type="PROSITE-ProRule" id="PRU00175"/>
    </source>
</evidence>
<name>A0AAV8E5A1_9POAL</name>
<dbReference type="GO" id="GO:0008270">
    <property type="term" value="F:zinc ion binding"/>
    <property type="evidence" value="ECO:0007669"/>
    <property type="project" value="UniProtKB-KW"/>
</dbReference>
<dbReference type="SMART" id="SM00184">
    <property type="entry name" value="RING"/>
    <property type="match status" value="1"/>
</dbReference>
<evidence type="ECO:0000259" key="4">
    <source>
        <dbReference type="PROSITE" id="PS50234"/>
    </source>
</evidence>
<dbReference type="InterPro" id="IPR036465">
    <property type="entry name" value="vWFA_dom_sf"/>
</dbReference>
<dbReference type="InterPro" id="IPR001841">
    <property type="entry name" value="Znf_RING"/>
</dbReference>
<accession>A0AAV8E5A1</accession>
<dbReference type="Gene3D" id="3.30.40.10">
    <property type="entry name" value="Zinc/RING finger domain, C3HC4 (zinc finger)"/>
    <property type="match status" value="1"/>
</dbReference>
<organism evidence="5 6">
    <name type="scientific">Rhynchospora pubera</name>
    <dbReference type="NCBI Taxonomy" id="906938"/>
    <lineage>
        <taxon>Eukaryota</taxon>
        <taxon>Viridiplantae</taxon>
        <taxon>Streptophyta</taxon>
        <taxon>Embryophyta</taxon>
        <taxon>Tracheophyta</taxon>
        <taxon>Spermatophyta</taxon>
        <taxon>Magnoliopsida</taxon>
        <taxon>Liliopsida</taxon>
        <taxon>Poales</taxon>
        <taxon>Cyperaceae</taxon>
        <taxon>Cyperoideae</taxon>
        <taxon>Rhynchosporeae</taxon>
        <taxon>Rhynchospora</taxon>
    </lineage>
</organism>
<dbReference type="SUPFAM" id="SSF57850">
    <property type="entry name" value="RING/U-box"/>
    <property type="match status" value="1"/>
</dbReference>
<protein>
    <submittedName>
        <fullName evidence="5">Zinc finger (C3HC4-type RING finger) family protein</fullName>
    </submittedName>
</protein>
<dbReference type="PANTHER" id="PTHR10579">
    <property type="entry name" value="CALCIUM-ACTIVATED CHLORIDE CHANNEL REGULATOR"/>
    <property type="match status" value="1"/>
</dbReference>
<evidence type="ECO:0000313" key="5">
    <source>
        <dbReference type="EMBL" id="KAJ4774226.1"/>
    </source>
</evidence>
<dbReference type="SMART" id="SM00327">
    <property type="entry name" value="VWA"/>
    <property type="match status" value="1"/>
</dbReference>
<dbReference type="Pfam" id="PF17123">
    <property type="entry name" value="zf-RING_11"/>
    <property type="match status" value="1"/>
</dbReference>
<dbReference type="Gene3D" id="3.40.50.410">
    <property type="entry name" value="von Willebrand factor, type A domain"/>
    <property type="match status" value="1"/>
</dbReference>
<dbReference type="Pfam" id="PF00092">
    <property type="entry name" value="VWA"/>
    <property type="match status" value="1"/>
</dbReference>